<dbReference type="EMBL" id="CADCWN010000127">
    <property type="protein sequence ID" value="CAA9567959.1"/>
    <property type="molecule type" value="Genomic_DNA"/>
</dbReference>
<reference evidence="2" key="1">
    <citation type="submission" date="2020-02" db="EMBL/GenBank/DDBJ databases">
        <authorList>
            <person name="Meier V. D."/>
        </authorList>
    </citation>
    <scope>NUCLEOTIDE SEQUENCE</scope>
    <source>
        <strain evidence="2">AVDCRST_MAG18</strain>
    </source>
</reference>
<protein>
    <submittedName>
        <fullName evidence="2">Uncharacterized protein</fullName>
    </submittedName>
</protein>
<feature type="non-terminal residue" evidence="2">
    <location>
        <position position="1"/>
    </location>
</feature>
<sequence>RAGPRAGGRPAVGGPGSHRQPRRGRV</sequence>
<proteinExistence type="predicted"/>
<feature type="region of interest" description="Disordered" evidence="1">
    <location>
        <begin position="1"/>
        <end position="26"/>
    </location>
</feature>
<name>A0A6J4V9G7_9BACT</name>
<feature type="non-terminal residue" evidence="2">
    <location>
        <position position="26"/>
    </location>
</feature>
<evidence type="ECO:0000313" key="2">
    <source>
        <dbReference type="EMBL" id="CAA9567959.1"/>
    </source>
</evidence>
<accession>A0A6J4V9G7</accession>
<evidence type="ECO:0000256" key="1">
    <source>
        <dbReference type="SAM" id="MobiDB-lite"/>
    </source>
</evidence>
<gene>
    <name evidence="2" type="ORF">AVDCRST_MAG18-1657</name>
</gene>
<dbReference type="AlphaFoldDB" id="A0A6J4V9G7"/>
<organism evidence="2">
    <name type="scientific">uncultured Thermomicrobiales bacterium</name>
    <dbReference type="NCBI Taxonomy" id="1645740"/>
    <lineage>
        <taxon>Bacteria</taxon>
        <taxon>Pseudomonadati</taxon>
        <taxon>Thermomicrobiota</taxon>
        <taxon>Thermomicrobia</taxon>
        <taxon>Thermomicrobiales</taxon>
        <taxon>environmental samples</taxon>
    </lineage>
</organism>